<gene>
    <name evidence="1" type="ORF">BD749_3886</name>
</gene>
<dbReference type="Proteomes" id="UP000233782">
    <property type="component" value="Unassembled WGS sequence"/>
</dbReference>
<comment type="caution">
    <text evidence="1">The sequence shown here is derived from an EMBL/GenBank/DDBJ whole genome shotgun (WGS) entry which is preliminary data.</text>
</comment>
<sequence length="166" mass="19026">MLALCTNSFCVISSMKNDKLKIELGTPEHGWLPVKIAFNDFRLEFEASDVPANPIDQLISSLRSVIKGMKADVWWHLEPEGYYFELEKLSDEYTLSISFAKSESSKRELVLKVNGSYESLILPVYRAIKKFADHKHDTHDWPPTDNTALERLVELVKGRKTSQNHT</sequence>
<dbReference type="AlphaFoldDB" id="A0A2N3U6N5"/>
<accession>A0A2N3U6N5</accession>
<protein>
    <submittedName>
        <fullName evidence="1">Uncharacterized protein</fullName>
    </submittedName>
</protein>
<keyword evidence="2" id="KW-1185">Reference proteome</keyword>
<organism evidence="1 2">
    <name type="scientific">Pontibacter ramchanderi</name>
    <dbReference type="NCBI Taxonomy" id="1179743"/>
    <lineage>
        <taxon>Bacteria</taxon>
        <taxon>Pseudomonadati</taxon>
        <taxon>Bacteroidota</taxon>
        <taxon>Cytophagia</taxon>
        <taxon>Cytophagales</taxon>
        <taxon>Hymenobacteraceae</taxon>
        <taxon>Pontibacter</taxon>
    </lineage>
</organism>
<evidence type="ECO:0000313" key="2">
    <source>
        <dbReference type="Proteomes" id="UP000233782"/>
    </source>
</evidence>
<evidence type="ECO:0000313" key="1">
    <source>
        <dbReference type="EMBL" id="PKV62402.1"/>
    </source>
</evidence>
<name>A0A2N3U6N5_9BACT</name>
<reference evidence="1 2" key="1">
    <citation type="submission" date="2017-12" db="EMBL/GenBank/DDBJ databases">
        <title>Genomic Encyclopedia of Type Strains, Phase III (KMG-III): the genomes of soil and plant-associated and newly described type strains.</title>
        <authorList>
            <person name="Whitman W."/>
        </authorList>
    </citation>
    <scope>NUCLEOTIDE SEQUENCE [LARGE SCALE GENOMIC DNA]</scope>
    <source>
        <strain evidence="1 2">LP43</strain>
    </source>
</reference>
<dbReference type="EMBL" id="PJMU01000008">
    <property type="protein sequence ID" value="PKV62402.1"/>
    <property type="molecule type" value="Genomic_DNA"/>
</dbReference>
<proteinExistence type="predicted"/>